<sequence length="150" mass="16255">MPANTLVFAWGNPSRGDDALGPLFAEAVQAMNLPQVECLTDFQLQIEHSLDLLGRQRILFVDASCGVSDGVQPPFRCAPLHPARDSSYTTHAMSPAALLQVFTDVQGHAPPPSWLLAIPGESWELGQPPSATAQTRLAQALDWAAQWLRT</sequence>
<dbReference type="EMBL" id="JBHSHJ010000001">
    <property type="protein sequence ID" value="MFC4787649.1"/>
    <property type="molecule type" value="Genomic_DNA"/>
</dbReference>
<dbReference type="SUPFAM" id="SSF53163">
    <property type="entry name" value="HybD-like"/>
    <property type="match status" value="1"/>
</dbReference>
<keyword evidence="1" id="KW-0645">Protease</keyword>
<gene>
    <name evidence="1" type="ORF">ACFO6X_01395</name>
</gene>
<keyword evidence="2" id="KW-1185">Reference proteome</keyword>
<dbReference type="InterPro" id="IPR023430">
    <property type="entry name" value="Pept_HybD-like_dom_sf"/>
</dbReference>
<keyword evidence="1" id="KW-0378">Hydrolase</keyword>
<evidence type="ECO:0000313" key="2">
    <source>
        <dbReference type="Proteomes" id="UP001596001"/>
    </source>
</evidence>
<dbReference type="PANTHER" id="PTHR30302:SF5">
    <property type="entry name" value="SLR1876 PROTEIN"/>
    <property type="match status" value="1"/>
</dbReference>
<reference evidence="2" key="1">
    <citation type="journal article" date="2019" name="Int. J. Syst. Evol. Microbiol.">
        <title>The Global Catalogue of Microorganisms (GCM) 10K type strain sequencing project: providing services to taxonomists for standard genome sequencing and annotation.</title>
        <authorList>
            <consortium name="The Broad Institute Genomics Platform"/>
            <consortium name="The Broad Institute Genome Sequencing Center for Infectious Disease"/>
            <person name="Wu L."/>
            <person name="Ma J."/>
        </authorList>
    </citation>
    <scope>NUCLEOTIDE SEQUENCE [LARGE SCALE GENOMIC DNA]</scope>
    <source>
        <strain evidence="2">CCUG 49452</strain>
    </source>
</reference>
<dbReference type="GO" id="GO:0006508">
    <property type="term" value="P:proteolysis"/>
    <property type="evidence" value="ECO:0007669"/>
    <property type="project" value="UniProtKB-KW"/>
</dbReference>
<accession>A0ABV9Q9W7</accession>
<dbReference type="GO" id="GO:0008233">
    <property type="term" value="F:peptidase activity"/>
    <property type="evidence" value="ECO:0007669"/>
    <property type="project" value="UniProtKB-KW"/>
</dbReference>
<protein>
    <submittedName>
        <fullName evidence="1">Hydrogenase maturation protease</fullName>
    </submittedName>
</protein>
<name>A0ABV9Q9W7_9BURK</name>
<dbReference type="RefSeq" id="WP_382429292.1">
    <property type="nucleotide sequence ID" value="NZ_JBHSHJ010000001.1"/>
</dbReference>
<proteinExistence type="predicted"/>
<dbReference type="CDD" id="cd06066">
    <property type="entry name" value="H2MP_NAD-link-bidir"/>
    <property type="match status" value="1"/>
</dbReference>
<dbReference type="Proteomes" id="UP001596001">
    <property type="component" value="Unassembled WGS sequence"/>
</dbReference>
<dbReference type="PANTHER" id="PTHR30302">
    <property type="entry name" value="HYDROGENASE 1 MATURATION PROTEASE"/>
    <property type="match status" value="1"/>
</dbReference>
<dbReference type="InterPro" id="IPR000671">
    <property type="entry name" value="Peptidase_A31"/>
</dbReference>
<dbReference type="Gene3D" id="3.40.50.1450">
    <property type="entry name" value="HybD-like"/>
    <property type="match status" value="1"/>
</dbReference>
<comment type="caution">
    <text evidence="1">The sequence shown here is derived from an EMBL/GenBank/DDBJ whole genome shotgun (WGS) entry which is preliminary data.</text>
</comment>
<evidence type="ECO:0000313" key="1">
    <source>
        <dbReference type="EMBL" id="MFC4787649.1"/>
    </source>
</evidence>
<organism evidence="1 2">
    <name type="scientific">Giesbergeria sinuosa</name>
    <dbReference type="NCBI Taxonomy" id="80883"/>
    <lineage>
        <taxon>Bacteria</taxon>
        <taxon>Pseudomonadati</taxon>
        <taxon>Pseudomonadota</taxon>
        <taxon>Betaproteobacteria</taxon>
        <taxon>Burkholderiales</taxon>
        <taxon>Comamonadaceae</taxon>
        <taxon>Giesbergeria</taxon>
    </lineage>
</organism>
<dbReference type="NCBIfam" id="TIGR00072">
    <property type="entry name" value="hydrog_prot"/>
    <property type="match status" value="1"/>
</dbReference>